<evidence type="ECO:0000256" key="7">
    <source>
        <dbReference type="RuleBase" id="RU910716"/>
    </source>
</evidence>
<dbReference type="PANTHER" id="PTHR16024:SF9">
    <property type="entry name" value="XK-RELATED PROTEIN 6"/>
    <property type="match status" value="1"/>
</dbReference>
<comment type="subcellular location">
    <subcellularLocation>
        <location evidence="1">Cell membrane</location>
        <topology evidence="1">Multi-pass membrane protein</topology>
    </subcellularLocation>
    <subcellularLocation>
        <location evidence="7">Membrane</location>
        <topology evidence="7">Multi-pass membrane protein</topology>
    </subcellularLocation>
</comment>
<evidence type="ECO:0000256" key="2">
    <source>
        <dbReference type="ARBA" id="ARBA00008789"/>
    </source>
</evidence>
<protein>
    <recommendedName>
        <fullName evidence="7">XK-related protein</fullName>
    </recommendedName>
</protein>
<evidence type="ECO:0000256" key="5">
    <source>
        <dbReference type="ARBA" id="ARBA00022989"/>
    </source>
</evidence>
<gene>
    <name evidence="8" type="ORF">XENTR_v90026116mg</name>
</gene>
<dbReference type="GO" id="GO:0005886">
    <property type="term" value="C:plasma membrane"/>
    <property type="evidence" value="ECO:0007669"/>
    <property type="project" value="UniProtKB-SubCell"/>
</dbReference>
<evidence type="ECO:0000313" key="8">
    <source>
        <dbReference type="EMBL" id="OCA20112.1"/>
    </source>
</evidence>
<organism evidence="8">
    <name type="scientific">Xenopus tropicalis</name>
    <name type="common">Western clawed frog</name>
    <name type="synonym">Silurana tropicalis</name>
    <dbReference type="NCBI Taxonomy" id="8364"/>
    <lineage>
        <taxon>Eukaryota</taxon>
        <taxon>Metazoa</taxon>
        <taxon>Chordata</taxon>
        <taxon>Craniata</taxon>
        <taxon>Vertebrata</taxon>
        <taxon>Euteleostomi</taxon>
        <taxon>Amphibia</taxon>
        <taxon>Batrachia</taxon>
        <taxon>Anura</taxon>
        <taxon>Pipoidea</taxon>
        <taxon>Pipidae</taxon>
        <taxon>Xenopodinae</taxon>
        <taxon>Xenopus</taxon>
        <taxon>Silurana</taxon>
    </lineage>
</organism>
<keyword evidence="5" id="KW-1133">Transmembrane helix</keyword>
<reference evidence="8" key="3">
    <citation type="submission" date="2016-05" db="EMBL/GenBank/DDBJ databases">
        <title>WGS assembly of Xenopus tropicalis.</title>
        <authorList>
            <person name="Sessions A."/>
            <person name="Jenkins J."/>
            <person name="Mitros T."/>
            <person name="Lyons J.T."/>
            <person name="Dichmann D.S."/>
            <person name="Robert J."/>
            <person name="Harland R.M."/>
            <person name="Rokhsar D.S."/>
        </authorList>
    </citation>
    <scope>NUCLEOTIDE SEQUENCE</scope>
    <source>
        <strain evidence="8">Nigerian</strain>
    </source>
</reference>
<keyword evidence="4" id="KW-0812">Transmembrane</keyword>
<evidence type="ECO:0000256" key="1">
    <source>
        <dbReference type="ARBA" id="ARBA00004651"/>
    </source>
</evidence>
<dbReference type="InterPro" id="IPR050895">
    <property type="entry name" value="XK-related_scramblase"/>
</dbReference>
<accession>A0A1B8YAV7</accession>
<sequence length="215" mass="23358">MAAKSDGMLGVGSGFAQLHNLDEAVAAAAAGERGGGGEDGEPGESSSIHICHCCNTSSCYWGCRSACLRSLLGKGKGAGMLGGQAGGKGDRAWLDCLWIVLALMVFFWDVGTDLWLAADYYSKRDYLCSSLTVDFVLVPSLLVQILSFRWFAQDYTGGGLGAVEGMSSRGPPMMGSIHHRYQRHHPSYTAERFCRISVWLWQSVIHILQMGQVWR</sequence>
<keyword evidence="3" id="KW-1003">Cell membrane</keyword>
<proteinExistence type="inferred from homology"/>
<comment type="similarity">
    <text evidence="2 7">Belongs to the XK family.</text>
</comment>
<evidence type="ECO:0000256" key="3">
    <source>
        <dbReference type="ARBA" id="ARBA00022475"/>
    </source>
</evidence>
<evidence type="ECO:0000256" key="4">
    <source>
        <dbReference type="ARBA" id="ARBA00022692"/>
    </source>
</evidence>
<dbReference type="PANTHER" id="PTHR16024">
    <property type="entry name" value="XK-RELATED PROTEIN"/>
    <property type="match status" value="1"/>
</dbReference>
<dbReference type="AlphaFoldDB" id="A0A1B8YAV7"/>
<evidence type="ECO:0000256" key="6">
    <source>
        <dbReference type="ARBA" id="ARBA00023136"/>
    </source>
</evidence>
<reference evidence="8" key="2">
    <citation type="journal article" date="2010" name="Science">
        <title>The genome of the Western clawed frog Xenopus tropicalis.</title>
        <authorList>
            <person name="Hellsten U."/>
            <person name="Harland R.M."/>
            <person name="Gilchrist M.J."/>
            <person name="Hendrix D."/>
            <person name="Jurka J."/>
            <person name="Kapitonov V."/>
            <person name="Ovcharenko I."/>
            <person name="Putnam N.H."/>
            <person name="Shu S."/>
            <person name="Taher L."/>
            <person name="Blitz I.L."/>
            <person name="Blumberg B."/>
            <person name="Dichmann D.S."/>
            <person name="Dubchak I."/>
            <person name="Amaya E."/>
            <person name="Detter J.C."/>
            <person name="Fletcher R."/>
            <person name="Gerhard D.S."/>
            <person name="Goodstein D."/>
            <person name="Graves T."/>
            <person name="Grigoriev I.V."/>
            <person name="Grimwood J."/>
            <person name="Kawashima T."/>
            <person name="Lindquist E."/>
            <person name="Lucas S.M."/>
            <person name="Mead P.E."/>
            <person name="Mitros T."/>
            <person name="Ogino H."/>
            <person name="Ohta Y."/>
            <person name="Poliakov A.V."/>
            <person name="Pollet N."/>
            <person name="Robert J."/>
            <person name="Salamov A."/>
            <person name="Sater A.K."/>
            <person name="Schmutz J."/>
            <person name="Terry A."/>
            <person name="Vize P.D."/>
            <person name="Warren W.C."/>
            <person name="Wells D."/>
            <person name="Wills A."/>
            <person name="Wilson R.K."/>
            <person name="Zimmerman L.B."/>
            <person name="Zorn A.M."/>
            <person name="Grainger R."/>
            <person name="Grammer T."/>
            <person name="Khokha M.K."/>
            <person name="Richardson P.M."/>
            <person name="Rokhsar D.S."/>
        </authorList>
    </citation>
    <scope>NUCLEOTIDE SEQUENCE [LARGE SCALE GENOMIC DNA]</scope>
    <source>
        <strain evidence="8">Nigerian</strain>
    </source>
</reference>
<reference evidence="8" key="1">
    <citation type="submission" date="2009-11" db="EMBL/GenBank/DDBJ databases">
        <authorList>
            <consortium name="US DOE Joint Genome Institute (JGI-PGF)"/>
            <person name="Ottilar R."/>
            <person name="Schmutz J."/>
            <person name="Salamov A."/>
            <person name="Cheng J.F."/>
            <person name="Lucas S."/>
            <person name="Pitluck S."/>
            <person name="Gundlach H."/>
            <person name="Guo Y."/>
            <person name="Haberer G."/>
            <person name="Nasrallah J."/>
            <person name="Mayer K.F.X."/>
            <person name="van de Peer Y."/>
            <person name="Weigel D."/>
            <person name="Grigoriev I.V."/>
        </authorList>
    </citation>
    <scope>NUCLEOTIDE SEQUENCE</scope>
    <source>
        <strain evidence="8">Nigerian</strain>
    </source>
</reference>
<dbReference type="EMBL" id="KV460357">
    <property type="protein sequence ID" value="OCA20112.1"/>
    <property type="molecule type" value="Genomic_DNA"/>
</dbReference>
<keyword evidence="6" id="KW-0472">Membrane</keyword>
<dbReference type="InterPro" id="IPR018629">
    <property type="entry name" value="XK-rel"/>
</dbReference>
<name>A0A1B8YAV7_XENTR</name>
<dbReference type="Pfam" id="PF09815">
    <property type="entry name" value="XK-related"/>
    <property type="match status" value="1"/>
</dbReference>